<keyword evidence="1" id="KW-0808">Transferase</keyword>
<accession>A0ACC3A3B2</accession>
<organism evidence="1 2">
    <name type="scientific">Neophaeococcomyces mojaviensis</name>
    <dbReference type="NCBI Taxonomy" id="3383035"/>
    <lineage>
        <taxon>Eukaryota</taxon>
        <taxon>Fungi</taxon>
        <taxon>Dikarya</taxon>
        <taxon>Ascomycota</taxon>
        <taxon>Pezizomycotina</taxon>
        <taxon>Eurotiomycetes</taxon>
        <taxon>Chaetothyriomycetidae</taxon>
        <taxon>Chaetothyriales</taxon>
        <taxon>Chaetothyriales incertae sedis</taxon>
        <taxon>Neophaeococcomyces</taxon>
    </lineage>
</organism>
<dbReference type="EC" id="2.7.11.1" evidence="1"/>
<dbReference type="Proteomes" id="UP001172386">
    <property type="component" value="Unassembled WGS sequence"/>
</dbReference>
<keyword evidence="1" id="KW-0418">Kinase</keyword>
<evidence type="ECO:0000313" key="2">
    <source>
        <dbReference type="Proteomes" id="UP001172386"/>
    </source>
</evidence>
<reference evidence="1" key="1">
    <citation type="submission" date="2022-10" db="EMBL/GenBank/DDBJ databases">
        <title>Culturing micro-colonial fungi from biological soil crusts in the Mojave desert and describing Neophaeococcomyces mojavensis, and introducing the new genera and species Taxawa tesnikishii.</title>
        <authorList>
            <person name="Kurbessoian T."/>
            <person name="Stajich J.E."/>
        </authorList>
    </citation>
    <scope>NUCLEOTIDE SEQUENCE</scope>
    <source>
        <strain evidence="1">JES_112</strain>
    </source>
</reference>
<dbReference type="EMBL" id="JAPDRQ010000113">
    <property type="protein sequence ID" value="KAJ9654733.1"/>
    <property type="molecule type" value="Genomic_DNA"/>
</dbReference>
<name>A0ACC3A3B2_9EURO</name>
<gene>
    <name evidence="1" type="primary">TAOK1</name>
    <name evidence="1" type="ORF">H2198_006251</name>
</gene>
<evidence type="ECO:0000313" key="1">
    <source>
        <dbReference type="EMBL" id="KAJ9654733.1"/>
    </source>
</evidence>
<protein>
    <submittedName>
        <fullName evidence="1">Serine/threonine-protein kinase TAO1</fullName>
        <ecNumber evidence="1">2.7.11.1</ecNumber>
    </submittedName>
</protein>
<sequence length="288" mass="32230">MERRLTQWGGIGNHPKILLPKTDTGQHEADQPSSKSWPHLLNDTPMQMTALMDKSPWQTHQKISSSKQGSKVYVASCRQSKAKSRKLVAIRKIDQCPKEALKALKVTKNEHIIKCDQAYYWEGSVYLIHELIRNAVTLGQVMVNPWGPLYAPEMAAICLGLLKGIKYIHEKLNMAHEDITKDTVLFTSEGQLKIANLAEKMLCVGNRSQRSDLVSVGVILSEMMQTSPDGDQEGAMDFKDKCSHQDQTAATLLNHRFLQQAQGPTIRVEYVYISDLVAVPSSVSVFGR</sequence>
<comment type="caution">
    <text evidence="1">The sequence shown here is derived from an EMBL/GenBank/DDBJ whole genome shotgun (WGS) entry which is preliminary data.</text>
</comment>
<keyword evidence="2" id="KW-1185">Reference proteome</keyword>
<proteinExistence type="predicted"/>